<name>A0A1Z8AV59_9FLAO</name>
<evidence type="ECO:0000256" key="1">
    <source>
        <dbReference type="SAM" id="SignalP"/>
    </source>
</evidence>
<organism evidence="2 3">
    <name type="scientific">Nonlabens dokdonensis</name>
    <dbReference type="NCBI Taxonomy" id="328515"/>
    <lineage>
        <taxon>Bacteria</taxon>
        <taxon>Pseudomonadati</taxon>
        <taxon>Bacteroidota</taxon>
        <taxon>Flavobacteriia</taxon>
        <taxon>Flavobacteriales</taxon>
        <taxon>Flavobacteriaceae</taxon>
        <taxon>Nonlabens</taxon>
    </lineage>
</organism>
<dbReference type="Proteomes" id="UP000196102">
    <property type="component" value="Unassembled WGS sequence"/>
</dbReference>
<protein>
    <recommendedName>
        <fullName evidence="4">Type IX secretion system membrane protein PorP/SprF</fullName>
    </recommendedName>
</protein>
<dbReference type="AlphaFoldDB" id="A0A1Z8AV59"/>
<accession>A0A1Z8AV59</accession>
<proteinExistence type="predicted"/>
<reference evidence="3" key="1">
    <citation type="journal article" date="2017" name="Proc. Natl. Acad. Sci. U.S.A.">
        <title>Simulation of Deepwater Horizon oil plume reveals substrate specialization within a complex community of hydrocarbon-degraders.</title>
        <authorList>
            <person name="Hu P."/>
            <person name="Dubinsky E.A."/>
            <person name="Probst A.J."/>
            <person name="Wang J."/>
            <person name="Sieber C.M.K."/>
            <person name="Tom L.M."/>
            <person name="Gardinali P."/>
            <person name="Banfield J.F."/>
            <person name="Atlas R.M."/>
            <person name="Andersen G.L."/>
        </authorList>
    </citation>
    <scope>NUCLEOTIDE SEQUENCE [LARGE SCALE GENOMIC DNA]</scope>
</reference>
<dbReference type="NCBIfam" id="TIGR03519">
    <property type="entry name" value="T9SS_PorP_fam"/>
    <property type="match status" value="1"/>
</dbReference>
<gene>
    <name evidence="2" type="ORF">A9Q93_08425</name>
</gene>
<feature type="signal peptide" evidence="1">
    <location>
        <begin position="1"/>
        <end position="23"/>
    </location>
</feature>
<sequence>MKLNMKKLFILLAVVFSSQLAVAQEGVPVYIDYLTDNYYLIHPSMAGAAACGKVRGTVRQQWFDQEDAPNLQTLSFNTGVGENSGVGAILFNDKNGYHSQTGAYLSYAYHLQVGGGYEDLNRLSFGINAGMVQSRLDESDFDLTDFDPIITGVLRSDSYFNVDIGMSYFYKEFYAHFTVKNAIFQNREIYSEGFESTNQRRYVATLGYLFAPRNSDWQFEPSVLYQRTDRTAEQFMDVNAKAYYDLNDNSVLYMGLSYRQSFDGAEYLDGDSVQEQNLSLLSPLFGIKYNEFTFGYNYSYQFGDIRFANGGFHQITLGIDFLCRKDRWSCNCPAVNL</sequence>
<evidence type="ECO:0000313" key="2">
    <source>
        <dbReference type="EMBL" id="OUS14223.1"/>
    </source>
</evidence>
<feature type="chain" id="PRO_5012645143" description="Type IX secretion system membrane protein PorP/SprF" evidence="1">
    <location>
        <begin position="24"/>
        <end position="337"/>
    </location>
</feature>
<evidence type="ECO:0000313" key="3">
    <source>
        <dbReference type="Proteomes" id="UP000196102"/>
    </source>
</evidence>
<evidence type="ECO:0008006" key="4">
    <source>
        <dbReference type="Google" id="ProtNLM"/>
    </source>
</evidence>
<comment type="caution">
    <text evidence="2">The sequence shown here is derived from an EMBL/GenBank/DDBJ whole genome shotgun (WGS) entry which is preliminary data.</text>
</comment>
<dbReference type="Pfam" id="PF11751">
    <property type="entry name" value="PorP_SprF"/>
    <property type="match status" value="1"/>
</dbReference>
<dbReference type="InterPro" id="IPR019861">
    <property type="entry name" value="PorP/SprF_Bacteroidetes"/>
</dbReference>
<keyword evidence="1" id="KW-0732">Signal</keyword>
<dbReference type="EMBL" id="MAAX01000128">
    <property type="protein sequence ID" value="OUS14223.1"/>
    <property type="molecule type" value="Genomic_DNA"/>
</dbReference>